<evidence type="ECO:0000256" key="8">
    <source>
        <dbReference type="ARBA" id="ARBA00022824"/>
    </source>
</evidence>
<evidence type="ECO:0000256" key="6">
    <source>
        <dbReference type="ARBA" id="ARBA00022617"/>
    </source>
</evidence>
<keyword evidence="8" id="KW-0256">Endoplasmic reticulum</keyword>
<dbReference type="CDD" id="cd20628">
    <property type="entry name" value="CYP4"/>
    <property type="match status" value="3"/>
</dbReference>
<evidence type="ECO:0008006" key="17">
    <source>
        <dbReference type="Google" id="ProtNLM"/>
    </source>
</evidence>
<comment type="caution">
    <text evidence="15">The sequence shown here is derived from an EMBL/GenBank/DDBJ whole genome shotgun (WGS) entry which is preliminary data.</text>
</comment>
<feature type="binding site" description="axial binding residue" evidence="14">
    <location>
        <position position="898"/>
    </location>
    <ligand>
        <name>heme</name>
        <dbReference type="ChEBI" id="CHEBI:30413"/>
    </ligand>
    <ligandPart>
        <name>Fe</name>
        <dbReference type="ChEBI" id="CHEBI:18248"/>
    </ligandPart>
</feature>
<gene>
    <name evidence="15" type="ORF">PV328_002838</name>
</gene>
<keyword evidence="16" id="KW-1185">Reference proteome</keyword>
<dbReference type="InterPro" id="IPR050196">
    <property type="entry name" value="Cytochrome_P450_Monoox"/>
</dbReference>
<dbReference type="GO" id="GO:0020037">
    <property type="term" value="F:heme binding"/>
    <property type="evidence" value="ECO:0007669"/>
    <property type="project" value="InterPro"/>
</dbReference>
<comment type="function">
    <text evidence="2">May be involved in the metabolism of insect hormones and in the breakdown of synthetic insecticides.</text>
</comment>
<evidence type="ECO:0000256" key="10">
    <source>
        <dbReference type="ARBA" id="ARBA00023002"/>
    </source>
</evidence>
<dbReference type="PANTHER" id="PTHR24291:SF189">
    <property type="entry name" value="CYTOCHROME P450 4C3-RELATED"/>
    <property type="match status" value="1"/>
</dbReference>
<dbReference type="GO" id="GO:0005789">
    <property type="term" value="C:endoplasmic reticulum membrane"/>
    <property type="evidence" value="ECO:0007669"/>
    <property type="project" value="UniProtKB-SubCell"/>
</dbReference>
<dbReference type="PANTHER" id="PTHR24291">
    <property type="entry name" value="CYTOCHROME P450 FAMILY 4"/>
    <property type="match status" value="1"/>
</dbReference>
<reference evidence="15" key="1">
    <citation type="journal article" date="2023" name="bioRxiv">
        <title>Scaffold-level genome assemblies of two parasitoid biocontrol wasps reveal the parthenogenesis mechanism and an associated novel virus.</title>
        <authorList>
            <person name="Inwood S."/>
            <person name="Skelly J."/>
            <person name="Guhlin J."/>
            <person name="Harrop T."/>
            <person name="Goldson S."/>
            <person name="Dearden P."/>
        </authorList>
    </citation>
    <scope>NUCLEOTIDE SEQUENCE</scope>
    <source>
        <strain evidence="15">Irish</strain>
        <tissue evidence="15">Whole body</tissue>
    </source>
</reference>
<evidence type="ECO:0000256" key="14">
    <source>
        <dbReference type="PIRSR" id="PIRSR602401-1"/>
    </source>
</evidence>
<dbReference type="InterPro" id="IPR017972">
    <property type="entry name" value="Cyt_P450_CS"/>
</dbReference>
<evidence type="ECO:0000256" key="13">
    <source>
        <dbReference type="ARBA" id="ARBA00023136"/>
    </source>
</evidence>
<reference evidence="15" key="2">
    <citation type="submission" date="2023-03" db="EMBL/GenBank/DDBJ databases">
        <authorList>
            <person name="Inwood S.N."/>
            <person name="Skelly J.G."/>
            <person name="Guhlin J."/>
            <person name="Harrop T.W.R."/>
            <person name="Goldson S.G."/>
            <person name="Dearden P.K."/>
        </authorList>
    </citation>
    <scope>NUCLEOTIDE SEQUENCE</scope>
    <source>
        <strain evidence="15">Irish</strain>
        <tissue evidence="15">Whole body</tissue>
    </source>
</reference>
<evidence type="ECO:0000256" key="7">
    <source>
        <dbReference type="ARBA" id="ARBA00022723"/>
    </source>
</evidence>
<evidence type="ECO:0000256" key="12">
    <source>
        <dbReference type="ARBA" id="ARBA00023033"/>
    </source>
</evidence>
<dbReference type="EMBL" id="JAQQBS010001422">
    <property type="protein sequence ID" value="KAK0164182.1"/>
    <property type="molecule type" value="Genomic_DNA"/>
</dbReference>
<keyword evidence="6 14" id="KW-0349">Heme</keyword>
<sequence>MFAFLSIITIFLATVIYFVCEFIRRFLRTHKHLDTIPGPTPLPIIGNVFEVVGTQEYVWNNLRFLSRKYPIYRLWSPAYDTINILHPDDVEKILSSSKNISKSIFYYFMQDWFGTGLLTSTGRKWQERRKILTPAFHFNVLREFADIFDKEGHHMVDELQLKNGAITINLVPFITKYTLNTICETAMGTSLSKIESSLGRLFKQSLRVVRGFSEEIIDERQKYHEDTQGVHLRSLNENNGNNDEMMRLQTSKKKLAMLDLLIAAMKNGHINKDGIQEEVDTFMFEGHDTTSMGLCFMLLLLAEHGDIQQRVRHEVDEVLEKCKGRMGITELQQLPYLERCIKEALRLYPSVPTISREITEDIQLDKYLIPVGAVINVHIYDLHRDPNFWPDPLRYDPDRFLPERIQGRHPFSYVPFSAGPRNCIGQKFAMMELKAMVGHLIHNFYLEPVDLAKDISSPFIRRWQRIYKYLSKIPGPPVVPIIGNVLQFDGTQEQMWSKLRQLGKEYYPIYRLWNGSCGMVSIRHPDDVQKLLSSSTNNTKSYLYELLHDWFGTGLLTSEGKKWQHRRKILTKAFHFNALEQFAKVIDQMGHCMAHELMNKNGHITVDLIPFVSRHTLDTICETSMGISLSNINSSDDIQESTYRQAIHELTWILAYRLLRPWLYFDLIFPWTLAGRLYKKYLSIVRGFSKKIIEERQKYHEDTKGIHLECFDENNEDAEITNHQSLKKKLAMLDLLIAAKKNGHINDDGIWEEVDTFVFEGHDTTAMGLCFTLLLLAEHNDIQQRVRDEIDVALKKCEGHMRITELQQLPYLERCIKEALRLYPSVPTIVRDITEDVQLSNYFIPVGTAIVIHIYDLHRDPNFWPDPDRYDPDRFLPERIQGRHPFSYIPFSGGPRNCIGQKFAMMELKAMVGHLIHNFYLKPVDLANEVYKIPGPPVLPFFGNVIQFIGSQEQSWIILRSLAKEYYPIYRLRTPLLSVVNIINPDDAEILLTSTKNITKGVMYNYLHDWFGTGLLTSTGLKWQQRRKILTPSFHFNILREFADIFDDEGHYMVNELQLENGPITIDVVSFVTKHTLNTICKTAMGTSLLSTTSSENEHEKIYRKSVHDLGQMIIYRLLHPWLHFNLIFFLTPAGRLYKKYLNIIHGFSKKIIGERKKYHEDTQGIYLKNFNENNKDTDIIYQRLSKKKLAMLDLLIAAMNDGQINDNGIREEVDTFMFEGHDTTAIGLSFTLLLLAEHADIQQRIRDEIDEILKKCDGHMGITELQQLPYLERCIKEALRLYPSVPFISRDITENMQMHNYLIPVGVTANILIYDIHRDPNFWPDPDRYDPDRFLPERIQGRHPFSYIPFSGGLRNCIGQKFGMMELKAMIGHLIHNFYLEPVDLAKDVCILSDLVIRPKNAARIKFMPR</sequence>
<dbReference type="GO" id="GO:0005506">
    <property type="term" value="F:iron ion binding"/>
    <property type="evidence" value="ECO:0007669"/>
    <property type="project" value="InterPro"/>
</dbReference>
<dbReference type="InterPro" id="IPR002401">
    <property type="entry name" value="Cyt_P450_E_grp-I"/>
</dbReference>
<evidence type="ECO:0000256" key="3">
    <source>
        <dbReference type="ARBA" id="ARBA00004174"/>
    </source>
</evidence>
<protein>
    <recommendedName>
        <fullName evidence="17">Cytochrome P450</fullName>
    </recommendedName>
</protein>
<dbReference type="Gene3D" id="1.10.630.10">
    <property type="entry name" value="Cytochrome P450"/>
    <property type="match status" value="3"/>
</dbReference>
<accession>A0AA39F751</accession>
<organism evidence="15 16">
    <name type="scientific">Microctonus aethiopoides</name>
    <dbReference type="NCBI Taxonomy" id="144406"/>
    <lineage>
        <taxon>Eukaryota</taxon>
        <taxon>Metazoa</taxon>
        <taxon>Ecdysozoa</taxon>
        <taxon>Arthropoda</taxon>
        <taxon>Hexapoda</taxon>
        <taxon>Insecta</taxon>
        <taxon>Pterygota</taxon>
        <taxon>Neoptera</taxon>
        <taxon>Endopterygota</taxon>
        <taxon>Hymenoptera</taxon>
        <taxon>Apocrita</taxon>
        <taxon>Ichneumonoidea</taxon>
        <taxon>Braconidae</taxon>
        <taxon>Euphorinae</taxon>
        <taxon>Microctonus</taxon>
    </lineage>
</organism>
<dbReference type="GO" id="GO:0016705">
    <property type="term" value="F:oxidoreductase activity, acting on paired donors, with incorporation or reduction of molecular oxygen"/>
    <property type="evidence" value="ECO:0007669"/>
    <property type="project" value="InterPro"/>
</dbReference>
<evidence type="ECO:0000256" key="4">
    <source>
        <dbReference type="ARBA" id="ARBA00004406"/>
    </source>
</evidence>
<evidence type="ECO:0000313" key="15">
    <source>
        <dbReference type="EMBL" id="KAK0164182.1"/>
    </source>
</evidence>
<keyword evidence="13" id="KW-0472">Membrane</keyword>
<keyword evidence="12" id="KW-0503">Monooxygenase</keyword>
<keyword evidence="7 14" id="KW-0479">Metal-binding</keyword>
<comment type="subcellular location">
    <subcellularLocation>
        <location evidence="4">Endoplasmic reticulum membrane</location>
        <topology evidence="4">Peripheral membrane protein</topology>
    </subcellularLocation>
    <subcellularLocation>
        <location evidence="3">Microsome membrane</location>
        <topology evidence="3">Peripheral membrane protein</topology>
    </subcellularLocation>
</comment>
<evidence type="ECO:0000256" key="11">
    <source>
        <dbReference type="ARBA" id="ARBA00023004"/>
    </source>
</evidence>
<keyword evidence="11 14" id="KW-0408">Iron</keyword>
<dbReference type="FunFam" id="1.10.630.10:FF:000035">
    <property type="entry name" value="CYtochrome P450 family"/>
    <property type="match status" value="2"/>
</dbReference>
<comment type="similarity">
    <text evidence="5">Belongs to the cytochrome P450 family.</text>
</comment>
<dbReference type="GO" id="GO:0004497">
    <property type="term" value="F:monooxygenase activity"/>
    <property type="evidence" value="ECO:0007669"/>
    <property type="project" value="UniProtKB-KW"/>
</dbReference>
<proteinExistence type="inferred from homology"/>
<evidence type="ECO:0000256" key="5">
    <source>
        <dbReference type="ARBA" id="ARBA00010617"/>
    </source>
</evidence>
<evidence type="ECO:0000256" key="2">
    <source>
        <dbReference type="ARBA" id="ARBA00003690"/>
    </source>
</evidence>
<dbReference type="PRINTS" id="PR00385">
    <property type="entry name" value="P450"/>
</dbReference>
<dbReference type="InterPro" id="IPR036396">
    <property type="entry name" value="Cyt_P450_sf"/>
</dbReference>
<dbReference type="PROSITE" id="PS00086">
    <property type="entry name" value="CYTOCHROME_P450"/>
    <property type="match status" value="3"/>
</dbReference>
<comment type="cofactor">
    <cofactor evidence="1 14">
        <name>heme</name>
        <dbReference type="ChEBI" id="CHEBI:30413"/>
    </cofactor>
</comment>
<dbReference type="Pfam" id="PF00067">
    <property type="entry name" value="p450"/>
    <property type="match status" value="3"/>
</dbReference>
<dbReference type="InterPro" id="IPR001128">
    <property type="entry name" value="Cyt_P450"/>
</dbReference>
<dbReference type="Proteomes" id="UP001168990">
    <property type="component" value="Unassembled WGS sequence"/>
</dbReference>
<keyword evidence="10" id="KW-0560">Oxidoreductase</keyword>
<keyword evidence="9" id="KW-0492">Microsome</keyword>
<name>A0AA39F751_9HYME</name>
<dbReference type="SUPFAM" id="SSF48264">
    <property type="entry name" value="Cytochrome P450"/>
    <property type="match status" value="3"/>
</dbReference>
<evidence type="ECO:0000256" key="9">
    <source>
        <dbReference type="ARBA" id="ARBA00022848"/>
    </source>
</evidence>
<evidence type="ECO:0000256" key="1">
    <source>
        <dbReference type="ARBA" id="ARBA00001971"/>
    </source>
</evidence>
<dbReference type="PRINTS" id="PR00463">
    <property type="entry name" value="EP450I"/>
</dbReference>
<evidence type="ECO:0000313" key="16">
    <source>
        <dbReference type="Proteomes" id="UP001168990"/>
    </source>
</evidence>